<evidence type="ECO:0000256" key="1">
    <source>
        <dbReference type="SAM" id="MobiDB-lite"/>
    </source>
</evidence>
<accession>A0A7S2S8K3</accession>
<evidence type="ECO:0000313" key="2">
    <source>
        <dbReference type="EMBL" id="CAD9692657.1"/>
    </source>
</evidence>
<dbReference type="EMBL" id="HBHJ01018451">
    <property type="protein sequence ID" value="CAD9692657.1"/>
    <property type="molecule type" value="Transcribed_RNA"/>
</dbReference>
<sequence length="207" mass="22379">MDDLCLHQLPRWGRAGLFRDDTALGEACPVGAAAWCSWSPGAVEEEEKEYFSAPRRTPSTETDTRHGGGCPEPLVLPPALTLHQRPRTPLSGVGRQDCPPVLAIQRPACFLPLADTSPLWVLGAEGQGGDPLEEEEEMCFFSAPVERGRRGAEELAGRSGKRRRIDEAGMGEVDGALPPAFAFGPEHHPSMSFSFSSAPFMVMASHQ</sequence>
<organism evidence="2">
    <name type="scientific">Rhizochromulina marina</name>
    <dbReference type="NCBI Taxonomy" id="1034831"/>
    <lineage>
        <taxon>Eukaryota</taxon>
        <taxon>Sar</taxon>
        <taxon>Stramenopiles</taxon>
        <taxon>Ochrophyta</taxon>
        <taxon>Dictyochophyceae</taxon>
        <taxon>Rhizochromulinales</taxon>
        <taxon>Rhizochromulina</taxon>
    </lineage>
</organism>
<protein>
    <submittedName>
        <fullName evidence="2">Uncharacterized protein</fullName>
    </submittedName>
</protein>
<name>A0A7S2S8K3_9STRA</name>
<proteinExistence type="predicted"/>
<dbReference type="AlphaFoldDB" id="A0A7S2S8K3"/>
<gene>
    <name evidence="2" type="ORF">RMAR1173_LOCUS12199</name>
</gene>
<reference evidence="2" key="1">
    <citation type="submission" date="2021-01" db="EMBL/GenBank/DDBJ databases">
        <authorList>
            <person name="Corre E."/>
            <person name="Pelletier E."/>
            <person name="Niang G."/>
            <person name="Scheremetjew M."/>
            <person name="Finn R."/>
            <person name="Kale V."/>
            <person name="Holt S."/>
            <person name="Cochrane G."/>
            <person name="Meng A."/>
            <person name="Brown T."/>
            <person name="Cohen L."/>
        </authorList>
    </citation>
    <scope>NUCLEOTIDE SEQUENCE</scope>
    <source>
        <strain evidence="2">CCMP1243</strain>
    </source>
</reference>
<feature type="region of interest" description="Disordered" evidence="1">
    <location>
        <begin position="50"/>
        <end position="71"/>
    </location>
</feature>